<dbReference type="GO" id="GO:0015159">
    <property type="term" value="F:polysaccharide transmembrane transporter activity"/>
    <property type="evidence" value="ECO:0007669"/>
    <property type="project" value="InterPro"/>
</dbReference>
<dbReference type="PANTHER" id="PTHR33619:SF3">
    <property type="entry name" value="POLYSACCHARIDE EXPORT PROTEIN GFCE-RELATED"/>
    <property type="match status" value="1"/>
</dbReference>
<evidence type="ECO:0000313" key="5">
    <source>
        <dbReference type="Proteomes" id="UP000316714"/>
    </source>
</evidence>
<dbReference type="AlphaFoldDB" id="A0A5C5VHD2"/>
<dbReference type="Gene3D" id="3.30.1950.10">
    <property type="entry name" value="wza like domain"/>
    <property type="match status" value="1"/>
</dbReference>
<dbReference type="PANTHER" id="PTHR33619">
    <property type="entry name" value="POLYSACCHARIDE EXPORT PROTEIN GFCE-RELATED"/>
    <property type="match status" value="1"/>
</dbReference>
<keyword evidence="1 2" id="KW-0732">Signal</keyword>
<gene>
    <name evidence="4" type="ORF">KOR34_20290</name>
</gene>
<feature type="signal peptide" evidence="2">
    <location>
        <begin position="1"/>
        <end position="30"/>
    </location>
</feature>
<keyword evidence="5" id="KW-1185">Reference proteome</keyword>
<evidence type="ECO:0000256" key="2">
    <source>
        <dbReference type="SAM" id="SignalP"/>
    </source>
</evidence>
<dbReference type="Pfam" id="PF02563">
    <property type="entry name" value="Poly_export"/>
    <property type="match status" value="1"/>
</dbReference>
<evidence type="ECO:0000259" key="3">
    <source>
        <dbReference type="Pfam" id="PF02563"/>
    </source>
</evidence>
<accession>A0A5C5VHD2</accession>
<dbReference type="EMBL" id="SIHJ01000001">
    <property type="protein sequence ID" value="TWT37082.1"/>
    <property type="molecule type" value="Genomic_DNA"/>
</dbReference>
<proteinExistence type="predicted"/>
<name>A0A5C5VHD2_9BACT</name>
<dbReference type="InterPro" id="IPR003715">
    <property type="entry name" value="Poly_export_N"/>
</dbReference>
<protein>
    <submittedName>
        <fullName evidence="4">Polysaccharide biosynthesis/export protein</fullName>
    </submittedName>
</protein>
<organism evidence="4 5">
    <name type="scientific">Posidoniimonas corsicana</name>
    <dbReference type="NCBI Taxonomy" id="1938618"/>
    <lineage>
        <taxon>Bacteria</taxon>
        <taxon>Pseudomonadati</taxon>
        <taxon>Planctomycetota</taxon>
        <taxon>Planctomycetia</taxon>
        <taxon>Pirellulales</taxon>
        <taxon>Lacipirellulaceae</taxon>
        <taxon>Posidoniimonas</taxon>
    </lineage>
</organism>
<feature type="domain" description="Polysaccharide export protein N-terminal" evidence="3">
    <location>
        <begin position="71"/>
        <end position="157"/>
    </location>
</feature>
<dbReference type="RefSeq" id="WP_197531295.1">
    <property type="nucleotide sequence ID" value="NZ_SIHJ01000001.1"/>
</dbReference>
<evidence type="ECO:0000313" key="4">
    <source>
        <dbReference type="EMBL" id="TWT37082.1"/>
    </source>
</evidence>
<dbReference type="InterPro" id="IPR049712">
    <property type="entry name" value="Poly_export"/>
</dbReference>
<sequence precursor="true">MSAAPNHLRRSISPMRACMLLAGAVCLLHAGCAAVTNPTANGIPVHALPEELLAESKEGFTPIDLTLLRVPPPAVYQLDVGDTLGVYVEGVVGNAETPPPVNIPDSTEKAPSIGYPFPVRDDGNVSLPLVGNVHVKGMTIEQAEAAVVDAYLSQKILQPNDYRIIVSLLRPRTVRVVVVREDARARSVTFQNNALVGIGGNSTTIGGEQKPSGEIVELPAYQNDLLNALARTGGLPNSDNSRDVIIYRGEWHGDGMAEAPCRPLCPSDDPLIDGQRIIRIPLRTKNCESVQVPREDVVLHEGDIVVVRGRDYETYYTGGILPSGEHQLPFNRDLTVVEAVLRARGQLLSGGLTTSNLNGGSVLAGMGNPSPSLLAVLRKTPGQQQVMIRIDLNEAIRDPRLNIVVQAEDVLLMQENTDEAFARYFKDQVQFDFFFRLLNRNDAQGGASLIAP</sequence>
<evidence type="ECO:0000256" key="1">
    <source>
        <dbReference type="ARBA" id="ARBA00022729"/>
    </source>
</evidence>
<feature type="chain" id="PRO_5023106323" evidence="2">
    <location>
        <begin position="31"/>
        <end position="452"/>
    </location>
</feature>
<comment type="caution">
    <text evidence="4">The sequence shown here is derived from an EMBL/GenBank/DDBJ whole genome shotgun (WGS) entry which is preliminary data.</text>
</comment>
<dbReference type="Proteomes" id="UP000316714">
    <property type="component" value="Unassembled WGS sequence"/>
</dbReference>
<reference evidence="4 5" key="1">
    <citation type="submission" date="2019-02" db="EMBL/GenBank/DDBJ databases">
        <title>Deep-cultivation of Planctomycetes and their phenomic and genomic characterization uncovers novel biology.</title>
        <authorList>
            <person name="Wiegand S."/>
            <person name="Jogler M."/>
            <person name="Boedeker C."/>
            <person name="Pinto D."/>
            <person name="Vollmers J."/>
            <person name="Rivas-Marin E."/>
            <person name="Kohn T."/>
            <person name="Peeters S.H."/>
            <person name="Heuer A."/>
            <person name="Rast P."/>
            <person name="Oberbeckmann S."/>
            <person name="Bunk B."/>
            <person name="Jeske O."/>
            <person name="Meyerdierks A."/>
            <person name="Storesund J.E."/>
            <person name="Kallscheuer N."/>
            <person name="Luecker S."/>
            <person name="Lage O.M."/>
            <person name="Pohl T."/>
            <person name="Merkel B.J."/>
            <person name="Hornburger P."/>
            <person name="Mueller R.-W."/>
            <person name="Bruemmer F."/>
            <person name="Labrenz M."/>
            <person name="Spormann A.M."/>
            <person name="Op Den Camp H."/>
            <person name="Overmann J."/>
            <person name="Amann R."/>
            <person name="Jetten M.S.M."/>
            <person name="Mascher T."/>
            <person name="Medema M.H."/>
            <person name="Devos D.P."/>
            <person name="Kaster A.-K."/>
            <person name="Ovreas L."/>
            <person name="Rohde M."/>
            <person name="Galperin M.Y."/>
            <person name="Jogler C."/>
        </authorList>
    </citation>
    <scope>NUCLEOTIDE SEQUENCE [LARGE SCALE GENOMIC DNA]</scope>
    <source>
        <strain evidence="4 5">KOR34</strain>
    </source>
</reference>